<dbReference type="GO" id="GO:0006310">
    <property type="term" value="P:DNA recombination"/>
    <property type="evidence" value="ECO:0007669"/>
    <property type="project" value="UniProtKB-KW"/>
</dbReference>
<evidence type="ECO:0000256" key="1">
    <source>
        <dbReference type="ARBA" id="ARBA00008857"/>
    </source>
</evidence>
<evidence type="ECO:0000313" key="8">
    <source>
        <dbReference type="EMBL" id="NDV90497.1"/>
    </source>
</evidence>
<dbReference type="InterPro" id="IPR010998">
    <property type="entry name" value="Integrase_recombinase_N"/>
</dbReference>
<gene>
    <name evidence="8" type="ORF">GTH32_04700</name>
</gene>
<keyword evidence="9" id="KW-1185">Reference proteome</keyword>
<keyword evidence="2" id="KW-0229">DNA integration</keyword>
<dbReference type="GO" id="GO:0003677">
    <property type="term" value="F:DNA binding"/>
    <property type="evidence" value="ECO:0007669"/>
    <property type="project" value="UniProtKB-UniRule"/>
</dbReference>
<evidence type="ECO:0000256" key="4">
    <source>
        <dbReference type="ARBA" id="ARBA00023172"/>
    </source>
</evidence>
<comment type="caution">
    <text evidence="8">The sequence shown here is derived from an EMBL/GenBank/DDBJ whole genome shotgun (WGS) entry which is preliminary data.</text>
</comment>
<reference evidence="8 9" key="1">
    <citation type="submission" date="2020-01" db="EMBL/GenBank/DDBJ databases">
        <authorList>
            <person name="Chen J."/>
            <person name="Zhu S."/>
            <person name="Yang J."/>
        </authorList>
    </citation>
    <scope>NUCLEOTIDE SEQUENCE [LARGE SCALE GENOMIC DNA]</scope>
    <source>
        <strain evidence="8 9">345S023</strain>
    </source>
</reference>
<dbReference type="GO" id="GO:0015074">
    <property type="term" value="P:DNA integration"/>
    <property type="evidence" value="ECO:0007669"/>
    <property type="project" value="UniProtKB-KW"/>
</dbReference>
<dbReference type="PROSITE" id="PS51898">
    <property type="entry name" value="TYR_RECOMBINASE"/>
    <property type="match status" value="1"/>
</dbReference>
<feature type="domain" description="Core-binding (CB)" evidence="7">
    <location>
        <begin position="102"/>
        <end position="183"/>
    </location>
</feature>
<comment type="similarity">
    <text evidence="1">Belongs to the 'phage' integrase family.</text>
</comment>
<dbReference type="PROSITE" id="PS51900">
    <property type="entry name" value="CB"/>
    <property type="match status" value="1"/>
</dbReference>
<dbReference type="Pfam" id="PF00589">
    <property type="entry name" value="Phage_integrase"/>
    <property type="match status" value="1"/>
</dbReference>
<dbReference type="InterPro" id="IPR038488">
    <property type="entry name" value="Integrase_DNA-bd_sf"/>
</dbReference>
<dbReference type="InterPro" id="IPR044068">
    <property type="entry name" value="CB"/>
</dbReference>
<evidence type="ECO:0000259" key="6">
    <source>
        <dbReference type="PROSITE" id="PS51898"/>
    </source>
</evidence>
<dbReference type="PANTHER" id="PTHR30629:SF2">
    <property type="entry name" value="PROPHAGE INTEGRASE INTS-RELATED"/>
    <property type="match status" value="1"/>
</dbReference>
<keyword evidence="4" id="KW-0233">DNA recombination</keyword>
<keyword evidence="3 5" id="KW-0238">DNA-binding</keyword>
<sequence length="410" mass="47244">MAIRKKITNSSINALKPDDKRLNDSELSGFHARITPKGRITYFLFYRHNGKQQNVKLGTHPEITPAQARDAAKMASASIVQGVDPHENKKELKAKEKLARLTTLQAFIDLEFEKWYIAKYPKSGERELKNLKVNFPNLLPMQLRDINASLLEKLRTEMLTQKKSNATINRRFTTLKSVMSRAVDWEVISSHDLRKIKPLSEDNSRIRYLSFDEEERLKKALSARDFRIKRERESGNKHREERGYPPLPDLSERTFADYLEPLVILAMNTGMRKGELLSLTWQNVNLEREFLSVIAANAKSGKTRHIPLNQKAKSALTNWKSDCRSLHWVFEGEEGQPLKDFKKAWSAILEAAKIKDFRFHDLRHHFASKLVMAGVDLNTTRELLGHGSLDMTLRYSHLAPEHKARAVNLL</sequence>
<dbReference type="PANTHER" id="PTHR30629">
    <property type="entry name" value="PROPHAGE INTEGRASE"/>
    <property type="match status" value="1"/>
</dbReference>
<protein>
    <submittedName>
        <fullName evidence="8">Tyrosine-type recombinase/integrase</fullName>
    </submittedName>
</protein>
<dbReference type="CDD" id="cd00796">
    <property type="entry name" value="INT_Rci_Hp1_C"/>
    <property type="match status" value="1"/>
</dbReference>
<dbReference type="InterPro" id="IPR050808">
    <property type="entry name" value="Phage_Integrase"/>
</dbReference>
<dbReference type="Gene3D" id="1.10.150.130">
    <property type="match status" value="1"/>
</dbReference>
<evidence type="ECO:0000256" key="5">
    <source>
        <dbReference type="PROSITE-ProRule" id="PRU01248"/>
    </source>
</evidence>
<dbReference type="Pfam" id="PF13356">
    <property type="entry name" value="Arm-DNA-bind_3"/>
    <property type="match status" value="1"/>
</dbReference>
<evidence type="ECO:0000256" key="3">
    <source>
        <dbReference type="ARBA" id="ARBA00023125"/>
    </source>
</evidence>
<dbReference type="InterPro" id="IPR002104">
    <property type="entry name" value="Integrase_catalytic"/>
</dbReference>
<dbReference type="EMBL" id="JAAAWN010000004">
    <property type="protein sequence ID" value="NDV90497.1"/>
    <property type="molecule type" value="Genomic_DNA"/>
</dbReference>
<dbReference type="SUPFAM" id="SSF56349">
    <property type="entry name" value="DNA breaking-rejoining enzymes"/>
    <property type="match status" value="1"/>
</dbReference>
<dbReference type="AlphaFoldDB" id="A0A7X5RK35"/>
<evidence type="ECO:0000259" key="7">
    <source>
        <dbReference type="PROSITE" id="PS51900"/>
    </source>
</evidence>
<name>A0A7X5RK35_9ALTE</name>
<dbReference type="RefSeq" id="WP_163084086.1">
    <property type="nucleotide sequence ID" value="NZ_JAAAWN010000004.1"/>
</dbReference>
<dbReference type="InterPro" id="IPR011010">
    <property type="entry name" value="DNA_brk_join_enz"/>
</dbReference>
<organism evidence="8 9">
    <name type="scientific">Alteromonas profundi</name>
    <dbReference type="NCBI Taxonomy" id="2696062"/>
    <lineage>
        <taxon>Bacteria</taxon>
        <taxon>Pseudomonadati</taxon>
        <taxon>Pseudomonadota</taxon>
        <taxon>Gammaproteobacteria</taxon>
        <taxon>Alteromonadales</taxon>
        <taxon>Alteromonadaceae</taxon>
        <taxon>Alteromonas/Salinimonas group</taxon>
        <taxon>Alteromonas</taxon>
    </lineage>
</organism>
<evidence type="ECO:0000313" key="9">
    <source>
        <dbReference type="Proteomes" id="UP000470213"/>
    </source>
</evidence>
<dbReference type="Proteomes" id="UP000470213">
    <property type="component" value="Unassembled WGS sequence"/>
</dbReference>
<dbReference type="Gene3D" id="3.30.160.390">
    <property type="entry name" value="Integrase, DNA-binding domain"/>
    <property type="match status" value="1"/>
</dbReference>
<dbReference type="InterPro" id="IPR013762">
    <property type="entry name" value="Integrase-like_cat_sf"/>
</dbReference>
<dbReference type="Gene3D" id="1.10.443.10">
    <property type="entry name" value="Intergrase catalytic core"/>
    <property type="match status" value="1"/>
</dbReference>
<evidence type="ECO:0000256" key="2">
    <source>
        <dbReference type="ARBA" id="ARBA00022908"/>
    </source>
</evidence>
<proteinExistence type="inferred from homology"/>
<dbReference type="InterPro" id="IPR025166">
    <property type="entry name" value="Integrase_DNA_bind_dom"/>
</dbReference>
<feature type="domain" description="Tyr recombinase" evidence="6">
    <location>
        <begin position="204"/>
        <end position="408"/>
    </location>
</feature>
<accession>A0A7X5RK35</accession>